<dbReference type="Proteomes" id="UP000663836">
    <property type="component" value="Unassembled WGS sequence"/>
</dbReference>
<dbReference type="EMBL" id="CAJNOH010000671">
    <property type="protein sequence ID" value="CAF1100529.1"/>
    <property type="molecule type" value="Genomic_DNA"/>
</dbReference>
<dbReference type="InterPro" id="IPR040308">
    <property type="entry name" value="HAPR1"/>
</dbReference>
<proteinExistence type="predicted"/>
<protein>
    <submittedName>
        <fullName evidence="6">Uncharacterized protein</fullName>
    </submittedName>
</protein>
<dbReference type="PANTHER" id="PTHR31624:SF4">
    <property type="entry name" value="CHROMOSOME 16 OPEN READING FRAME 72"/>
    <property type="match status" value="1"/>
</dbReference>
<accession>A0A815DTG1</accession>
<evidence type="ECO:0000313" key="9">
    <source>
        <dbReference type="Proteomes" id="UP000663870"/>
    </source>
</evidence>
<dbReference type="AlphaFoldDB" id="A0A815DTG1"/>
<dbReference type="GO" id="GO:0005634">
    <property type="term" value="C:nucleus"/>
    <property type="evidence" value="ECO:0007669"/>
    <property type="project" value="UniProtKB-SubCell"/>
</dbReference>
<evidence type="ECO:0000313" key="7">
    <source>
        <dbReference type="EMBL" id="CAF3548858.1"/>
    </source>
</evidence>
<keyword evidence="9" id="KW-1185">Reference proteome</keyword>
<evidence type="ECO:0000313" key="8">
    <source>
        <dbReference type="EMBL" id="CAF3660280.1"/>
    </source>
</evidence>
<dbReference type="Pfam" id="PF15251">
    <property type="entry name" value="TAPR1-like"/>
    <property type="match status" value="1"/>
</dbReference>
<comment type="subcellular location">
    <subcellularLocation>
        <location evidence="1">Nucleus</location>
    </subcellularLocation>
</comment>
<dbReference type="EMBL" id="CAJNOL010001176">
    <property type="protein sequence ID" value="CAF1305552.1"/>
    <property type="molecule type" value="Genomic_DNA"/>
</dbReference>
<dbReference type="EMBL" id="CAJNOT010000689">
    <property type="protein sequence ID" value="CAF1056318.1"/>
    <property type="molecule type" value="Genomic_DNA"/>
</dbReference>
<dbReference type="Proteomes" id="UP000663823">
    <property type="component" value="Unassembled WGS sequence"/>
</dbReference>
<evidence type="ECO:0000313" key="3">
    <source>
        <dbReference type="EMBL" id="CAF0973360.1"/>
    </source>
</evidence>
<reference evidence="6" key="1">
    <citation type="submission" date="2021-02" db="EMBL/GenBank/DDBJ databases">
        <authorList>
            <person name="Nowell W R."/>
        </authorList>
    </citation>
    <scope>NUCLEOTIDE SEQUENCE</scope>
</reference>
<dbReference type="Proteomes" id="UP000663854">
    <property type="component" value="Unassembled WGS sequence"/>
</dbReference>
<name>A0A815DTG1_9BILA</name>
<dbReference type="PANTHER" id="PTHR31624">
    <property type="entry name" value="UPF0472 PROTEIN C16ORF72"/>
    <property type="match status" value="1"/>
</dbReference>
<keyword evidence="2" id="KW-0539">Nucleus</keyword>
<dbReference type="Proteomes" id="UP000663882">
    <property type="component" value="Unassembled WGS sequence"/>
</dbReference>
<evidence type="ECO:0000313" key="5">
    <source>
        <dbReference type="EMBL" id="CAF1100529.1"/>
    </source>
</evidence>
<dbReference type="Proteomes" id="UP000663864">
    <property type="component" value="Unassembled WGS sequence"/>
</dbReference>
<evidence type="ECO:0000313" key="6">
    <source>
        <dbReference type="EMBL" id="CAF1305552.1"/>
    </source>
</evidence>
<dbReference type="EMBL" id="CAJOBD010000392">
    <property type="protein sequence ID" value="CAF3660280.1"/>
    <property type="molecule type" value="Genomic_DNA"/>
</dbReference>
<evidence type="ECO:0000313" key="4">
    <source>
        <dbReference type="EMBL" id="CAF1056318.1"/>
    </source>
</evidence>
<comment type="caution">
    <text evidence="6">The sequence shown here is derived from an EMBL/GenBank/DDBJ whole genome shotgun (WGS) entry which is preliminary data.</text>
</comment>
<dbReference type="InterPro" id="IPR029196">
    <property type="entry name" value="HAPSTR1-like"/>
</dbReference>
<evidence type="ECO:0000256" key="1">
    <source>
        <dbReference type="ARBA" id="ARBA00004123"/>
    </source>
</evidence>
<dbReference type="EMBL" id="CAJNOO010000542">
    <property type="protein sequence ID" value="CAF0973360.1"/>
    <property type="molecule type" value="Genomic_DNA"/>
</dbReference>
<evidence type="ECO:0000256" key="2">
    <source>
        <dbReference type="ARBA" id="ARBA00023242"/>
    </source>
</evidence>
<sequence>MSNFDHNQNEISSSIDNEETALSKYEDECERMIQENLINGQDSYTQKLFIAFQNAATNVTKMFRERSNGTNNWNTFHAAAESVTVLYKESLDTLKDAIQLGILNGELTKTKDVLRWTRRRQRRHIRCEEIYDYLIDRSPYHLTCPTDIGSTNNGTINQLPIVDDLHTFRQALVMDDNETTHHVDTSSHDHSEQLESFVRQQVANQLARKRDFHSTDLSIGDSQKLKRARYM</sequence>
<dbReference type="OrthoDB" id="5823474at2759"/>
<organism evidence="6 9">
    <name type="scientific">Rotaria sordida</name>
    <dbReference type="NCBI Taxonomy" id="392033"/>
    <lineage>
        <taxon>Eukaryota</taxon>
        <taxon>Metazoa</taxon>
        <taxon>Spiralia</taxon>
        <taxon>Gnathifera</taxon>
        <taxon>Rotifera</taxon>
        <taxon>Eurotatoria</taxon>
        <taxon>Bdelloidea</taxon>
        <taxon>Philodinida</taxon>
        <taxon>Philodinidae</taxon>
        <taxon>Rotaria</taxon>
    </lineage>
</organism>
<gene>
    <name evidence="8" type="ORF">JBS370_LOCUS6866</name>
    <name evidence="6" type="ORF">JXQ802_LOCUS29732</name>
    <name evidence="7" type="ORF">OTI717_LOCUS4195</name>
    <name evidence="5" type="ORF">PYM288_LOCUS19648</name>
    <name evidence="3" type="ORF">RFH988_LOCUS12748</name>
    <name evidence="4" type="ORF">ZHD862_LOCUS15325</name>
</gene>
<dbReference type="Proteomes" id="UP000663870">
    <property type="component" value="Unassembled WGS sequence"/>
</dbReference>
<dbReference type="EMBL" id="CAJOAX010000247">
    <property type="protein sequence ID" value="CAF3548858.1"/>
    <property type="molecule type" value="Genomic_DNA"/>
</dbReference>